<organism evidence="7">
    <name type="scientific">mine drainage metagenome</name>
    <dbReference type="NCBI Taxonomy" id="410659"/>
    <lineage>
        <taxon>unclassified sequences</taxon>
        <taxon>metagenomes</taxon>
        <taxon>ecological metagenomes</taxon>
    </lineage>
</organism>
<dbReference type="InterPro" id="IPR026046">
    <property type="entry name" value="UBIAD1"/>
</dbReference>
<name>T0Z0K4_9ZZZZ</name>
<evidence type="ECO:0000256" key="3">
    <source>
        <dbReference type="ARBA" id="ARBA00022692"/>
    </source>
</evidence>
<feature type="non-terminal residue" evidence="7">
    <location>
        <position position="163"/>
    </location>
</feature>
<feature type="non-terminal residue" evidence="7">
    <location>
        <position position="1"/>
    </location>
</feature>
<dbReference type="GO" id="GO:0016020">
    <property type="term" value="C:membrane"/>
    <property type="evidence" value="ECO:0007669"/>
    <property type="project" value="UniProtKB-SubCell"/>
</dbReference>
<dbReference type="PANTHER" id="PTHR13929:SF0">
    <property type="entry name" value="UBIA PRENYLTRANSFERASE DOMAIN-CONTAINING PROTEIN 1"/>
    <property type="match status" value="1"/>
</dbReference>
<evidence type="ECO:0000256" key="1">
    <source>
        <dbReference type="ARBA" id="ARBA00004141"/>
    </source>
</evidence>
<evidence type="ECO:0000256" key="5">
    <source>
        <dbReference type="ARBA" id="ARBA00023136"/>
    </source>
</evidence>
<dbReference type="InterPro" id="IPR000537">
    <property type="entry name" value="UbiA_prenyltransferase"/>
</dbReference>
<sequence length="163" mass="16675">DQPGRLGPPRAASSGLVAPQLVLAAAVAAFVLAAAIGVWLCSVTSWWLLAVGAACLLAAWLYTGGPRPYGYRGFGELAVFVFFGLVATCGTVYVEIGRVGTLAVLAAILPGALAAALLLVNNIRDIATDAAVGKRTLAVMLGPQRSRRLLLALLGLALAVPLL</sequence>
<dbReference type="AlphaFoldDB" id="T0Z0K4"/>
<dbReference type="GO" id="GO:0004659">
    <property type="term" value="F:prenyltransferase activity"/>
    <property type="evidence" value="ECO:0007669"/>
    <property type="project" value="InterPro"/>
</dbReference>
<dbReference type="GO" id="GO:0009234">
    <property type="term" value="P:menaquinone biosynthetic process"/>
    <property type="evidence" value="ECO:0007669"/>
    <property type="project" value="TreeGrafter"/>
</dbReference>
<protein>
    <submittedName>
        <fullName evidence="7">1,4-dihydroxy-2-naphthoate octaprenyltransferase</fullName>
    </submittedName>
</protein>
<accession>T0Z0K4</accession>
<dbReference type="CDD" id="cd13962">
    <property type="entry name" value="PT_UbiA_UBIAD1"/>
    <property type="match status" value="1"/>
</dbReference>
<dbReference type="PANTHER" id="PTHR13929">
    <property type="entry name" value="1,4-DIHYDROXY-2-NAPHTHOATE OCTAPRENYLTRANSFERASE"/>
    <property type="match status" value="1"/>
</dbReference>
<feature type="transmembrane region" description="Helical" evidence="6">
    <location>
        <begin position="21"/>
        <end position="40"/>
    </location>
</feature>
<feature type="transmembrane region" description="Helical" evidence="6">
    <location>
        <begin position="77"/>
        <end position="96"/>
    </location>
</feature>
<evidence type="ECO:0000256" key="6">
    <source>
        <dbReference type="SAM" id="Phobius"/>
    </source>
</evidence>
<dbReference type="NCBIfam" id="TIGR00751">
    <property type="entry name" value="menA"/>
    <property type="match status" value="1"/>
</dbReference>
<evidence type="ECO:0000313" key="7">
    <source>
        <dbReference type="EMBL" id="EQD37702.1"/>
    </source>
</evidence>
<feature type="transmembrane region" description="Helical" evidence="6">
    <location>
        <begin position="46"/>
        <end position="65"/>
    </location>
</feature>
<gene>
    <name evidence="7" type="ORF">B1B_16022</name>
</gene>
<keyword evidence="4 6" id="KW-1133">Transmembrane helix</keyword>
<comment type="subcellular location">
    <subcellularLocation>
        <location evidence="1">Membrane</location>
        <topology evidence="1">Multi-pass membrane protein</topology>
    </subcellularLocation>
</comment>
<reference evidence="7" key="1">
    <citation type="submission" date="2013-08" db="EMBL/GenBank/DDBJ databases">
        <authorList>
            <person name="Mendez C."/>
            <person name="Richter M."/>
            <person name="Ferrer M."/>
            <person name="Sanchez J."/>
        </authorList>
    </citation>
    <scope>NUCLEOTIDE SEQUENCE</scope>
</reference>
<evidence type="ECO:0000256" key="2">
    <source>
        <dbReference type="ARBA" id="ARBA00022679"/>
    </source>
</evidence>
<feature type="transmembrane region" description="Helical" evidence="6">
    <location>
        <begin position="102"/>
        <end position="124"/>
    </location>
</feature>
<dbReference type="GO" id="GO:0042371">
    <property type="term" value="P:vitamin K biosynthetic process"/>
    <property type="evidence" value="ECO:0007669"/>
    <property type="project" value="TreeGrafter"/>
</dbReference>
<keyword evidence="3 6" id="KW-0812">Transmembrane</keyword>
<comment type="caution">
    <text evidence="7">The sequence shown here is derived from an EMBL/GenBank/DDBJ whole genome shotgun (WGS) entry which is preliminary data.</text>
</comment>
<evidence type="ECO:0000256" key="4">
    <source>
        <dbReference type="ARBA" id="ARBA00022989"/>
    </source>
</evidence>
<keyword evidence="2 7" id="KW-0808">Transferase</keyword>
<keyword evidence="5 6" id="KW-0472">Membrane</keyword>
<proteinExistence type="predicted"/>
<dbReference type="EMBL" id="AUZY01010654">
    <property type="protein sequence ID" value="EQD37702.1"/>
    <property type="molecule type" value="Genomic_DNA"/>
</dbReference>
<dbReference type="Pfam" id="PF01040">
    <property type="entry name" value="UbiA"/>
    <property type="match status" value="1"/>
</dbReference>
<reference evidence="7" key="2">
    <citation type="journal article" date="2014" name="ISME J.">
        <title>Microbial stratification in low pH oxic and suboxic macroscopic growths along an acid mine drainage.</title>
        <authorList>
            <person name="Mendez-Garcia C."/>
            <person name="Mesa V."/>
            <person name="Sprenger R.R."/>
            <person name="Richter M."/>
            <person name="Diez M.S."/>
            <person name="Solano J."/>
            <person name="Bargiela R."/>
            <person name="Golyshina O.V."/>
            <person name="Manteca A."/>
            <person name="Ramos J.L."/>
            <person name="Gallego J.R."/>
            <person name="Llorente I."/>
            <person name="Martins Dos Santos V.A."/>
            <person name="Jensen O.N."/>
            <person name="Pelaez A.I."/>
            <person name="Sanchez J."/>
            <person name="Ferrer M."/>
        </authorList>
    </citation>
    <scope>NUCLEOTIDE SEQUENCE</scope>
</reference>